<sequence>MQHEVALRRGENVRVARQDPEKAKLAVYGYDHHQHFGDDGVVTEIRETEDGTWYVVRFDDYGRDAVAYRAHELEVA</sequence>
<evidence type="ECO:0000313" key="2">
    <source>
        <dbReference type="Proteomes" id="UP001595660"/>
    </source>
</evidence>
<dbReference type="GeneID" id="69117209"/>
<keyword evidence="2" id="KW-1185">Reference proteome</keyword>
<dbReference type="Proteomes" id="UP001595660">
    <property type="component" value="Unassembled WGS sequence"/>
</dbReference>
<reference evidence="1 2" key="1">
    <citation type="journal article" date="2019" name="Int. J. Syst. Evol. Microbiol.">
        <title>The Global Catalogue of Microorganisms (GCM) 10K type strain sequencing project: providing services to taxonomists for standard genome sequencing and annotation.</title>
        <authorList>
            <consortium name="The Broad Institute Genomics Platform"/>
            <consortium name="The Broad Institute Genome Sequencing Center for Infectious Disease"/>
            <person name="Wu L."/>
            <person name="Ma J."/>
        </authorList>
    </citation>
    <scope>NUCLEOTIDE SEQUENCE [LARGE SCALE GENOMIC DNA]</scope>
    <source>
        <strain evidence="1 2">CGMCC 1.12562</strain>
    </source>
</reference>
<protein>
    <submittedName>
        <fullName evidence="1">DUF1918 domain-containing protein</fullName>
    </submittedName>
</protein>
<name>A0ABD5NCL2_9EURY</name>
<comment type="caution">
    <text evidence="1">The sequence shown here is derived from an EMBL/GenBank/DDBJ whole genome shotgun (WGS) entry which is preliminary data.</text>
</comment>
<gene>
    <name evidence="1" type="ORF">ACFOKC_03955</name>
</gene>
<accession>A0ABD5NCL2</accession>
<dbReference type="EMBL" id="JBHRWN010000002">
    <property type="protein sequence ID" value="MFC3476872.1"/>
    <property type="molecule type" value="Genomic_DNA"/>
</dbReference>
<dbReference type="AlphaFoldDB" id="A0ABD5NCL2"/>
<organism evidence="1 2">
    <name type="scientific">Halobacterium litoreum</name>
    <dbReference type="NCBI Taxonomy" id="2039234"/>
    <lineage>
        <taxon>Archaea</taxon>
        <taxon>Methanobacteriati</taxon>
        <taxon>Methanobacteriota</taxon>
        <taxon>Stenosarchaea group</taxon>
        <taxon>Halobacteria</taxon>
        <taxon>Halobacteriales</taxon>
        <taxon>Halobacteriaceae</taxon>
        <taxon>Halobacterium</taxon>
    </lineage>
</organism>
<dbReference type="RefSeq" id="WP_232571990.1">
    <property type="nucleotide sequence ID" value="NZ_CP089466.1"/>
</dbReference>
<proteinExistence type="predicted"/>
<evidence type="ECO:0000313" key="1">
    <source>
        <dbReference type="EMBL" id="MFC3476872.1"/>
    </source>
</evidence>